<name>A0A5E4U6K7_9BURK</name>
<gene>
    <name evidence="2" type="ORF">PNO31109_01848</name>
</gene>
<feature type="transmembrane region" description="Helical" evidence="1">
    <location>
        <begin position="110"/>
        <end position="134"/>
    </location>
</feature>
<reference evidence="2 3" key="1">
    <citation type="submission" date="2019-08" db="EMBL/GenBank/DDBJ databases">
        <authorList>
            <person name="Peeters C."/>
        </authorList>
    </citation>
    <scope>NUCLEOTIDE SEQUENCE [LARGE SCALE GENOMIC DNA]</scope>
    <source>
        <strain evidence="2 3">LMG 31109</strain>
    </source>
</reference>
<protein>
    <submittedName>
        <fullName evidence="2">Permease</fullName>
    </submittedName>
</protein>
<keyword evidence="1" id="KW-0812">Transmembrane</keyword>
<dbReference type="Proteomes" id="UP000367825">
    <property type="component" value="Unassembled WGS sequence"/>
</dbReference>
<keyword evidence="1" id="KW-0472">Membrane</keyword>
<feature type="transmembrane region" description="Helical" evidence="1">
    <location>
        <begin position="227"/>
        <end position="243"/>
    </location>
</feature>
<keyword evidence="1" id="KW-1133">Transmembrane helix</keyword>
<feature type="transmembrane region" description="Helical" evidence="1">
    <location>
        <begin position="204"/>
        <end position="221"/>
    </location>
</feature>
<evidence type="ECO:0000256" key="1">
    <source>
        <dbReference type="SAM" id="Phobius"/>
    </source>
</evidence>
<feature type="transmembrane region" description="Helical" evidence="1">
    <location>
        <begin position="140"/>
        <end position="163"/>
    </location>
</feature>
<dbReference type="RefSeq" id="WP_174966340.1">
    <property type="nucleotide sequence ID" value="NZ_CABPSC010000005.1"/>
</dbReference>
<dbReference type="AlphaFoldDB" id="A0A5E4U6K7"/>
<dbReference type="PANTHER" id="PTHR37314">
    <property type="entry name" value="SLR0142 PROTEIN"/>
    <property type="match status" value="1"/>
</dbReference>
<feature type="transmembrane region" description="Helical" evidence="1">
    <location>
        <begin position="74"/>
        <end position="98"/>
    </location>
</feature>
<sequence length="245" mass="25236">MSRAPRPLPAADEAASLARAWVSHFAKPSGIGMTLAFIAGYIDVVGFIALFGLFTSHVTGNFVMIGVQLVAATHVGVVAKLLALPVFVLFVAMVKLVVQAASRTGRRPLRLLLGAQTLLLLGFMIVGLVAQPIVSADAPLAVLSGMFGVAALAVQNAVGRIVLADLAPTTIMTGNTTQIVIDMVELAGGDRGSGSAARARLRKMLPALAAFAVSAIFGGFAYQGAGFWSVLLPVALLVALAFANE</sequence>
<dbReference type="EMBL" id="CABPSC010000005">
    <property type="protein sequence ID" value="VVD95690.1"/>
    <property type="molecule type" value="Genomic_DNA"/>
</dbReference>
<dbReference type="Pfam" id="PF06912">
    <property type="entry name" value="DUF1275"/>
    <property type="match status" value="1"/>
</dbReference>
<proteinExistence type="predicted"/>
<organism evidence="2 3">
    <name type="scientific">Pandoraea nosoerga</name>
    <dbReference type="NCBI Taxonomy" id="2508296"/>
    <lineage>
        <taxon>Bacteria</taxon>
        <taxon>Pseudomonadati</taxon>
        <taxon>Pseudomonadota</taxon>
        <taxon>Betaproteobacteria</taxon>
        <taxon>Burkholderiales</taxon>
        <taxon>Burkholderiaceae</taxon>
        <taxon>Pandoraea</taxon>
    </lineage>
</organism>
<dbReference type="InterPro" id="IPR010699">
    <property type="entry name" value="DUF1275"/>
</dbReference>
<feature type="transmembrane region" description="Helical" evidence="1">
    <location>
        <begin position="31"/>
        <end position="54"/>
    </location>
</feature>
<dbReference type="PANTHER" id="PTHR37314:SF5">
    <property type="entry name" value="SLR0142 PROTEIN"/>
    <property type="match status" value="1"/>
</dbReference>
<evidence type="ECO:0000313" key="2">
    <source>
        <dbReference type="EMBL" id="VVD95690.1"/>
    </source>
</evidence>
<evidence type="ECO:0000313" key="3">
    <source>
        <dbReference type="Proteomes" id="UP000367825"/>
    </source>
</evidence>
<accession>A0A5E4U6K7</accession>
<keyword evidence="3" id="KW-1185">Reference proteome</keyword>